<dbReference type="AlphaFoldDB" id="A0A419EPM8"/>
<dbReference type="Gene3D" id="2.40.10.220">
    <property type="entry name" value="predicted glycosyltransferase like domains"/>
    <property type="match status" value="1"/>
</dbReference>
<dbReference type="Pfam" id="PF07238">
    <property type="entry name" value="PilZ"/>
    <property type="match status" value="1"/>
</dbReference>
<feature type="domain" description="PilZ" evidence="1">
    <location>
        <begin position="5"/>
        <end position="111"/>
    </location>
</feature>
<accession>A0A419EPM8</accession>
<evidence type="ECO:0000259" key="1">
    <source>
        <dbReference type="Pfam" id="PF07238"/>
    </source>
</evidence>
<dbReference type="GO" id="GO:0035438">
    <property type="term" value="F:cyclic-di-GMP binding"/>
    <property type="evidence" value="ECO:0007669"/>
    <property type="project" value="InterPro"/>
</dbReference>
<protein>
    <submittedName>
        <fullName evidence="2">PilZ domain-containing protein</fullName>
    </submittedName>
</protein>
<organism evidence="2 3">
    <name type="scientific">Candidatus Abyssobacteria bacterium SURF_17</name>
    <dbReference type="NCBI Taxonomy" id="2093361"/>
    <lineage>
        <taxon>Bacteria</taxon>
        <taxon>Pseudomonadati</taxon>
        <taxon>Candidatus Hydrogenedentota</taxon>
        <taxon>Candidatus Abyssobacteria</taxon>
    </lineage>
</organism>
<dbReference type="EMBL" id="QZKI01000131">
    <property type="protein sequence ID" value="RJP64973.1"/>
    <property type="molecule type" value="Genomic_DNA"/>
</dbReference>
<reference evidence="2 3" key="1">
    <citation type="journal article" date="2017" name="ISME J.">
        <title>Energy and carbon metabolisms in a deep terrestrial subsurface fluid microbial community.</title>
        <authorList>
            <person name="Momper L."/>
            <person name="Jungbluth S.P."/>
            <person name="Lee M.D."/>
            <person name="Amend J.P."/>
        </authorList>
    </citation>
    <scope>NUCLEOTIDE SEQUENCE [LARGE SCALE GENOMIC DNA]</scope>
    <source>
        <strain evidence="2">SURF_17</strain>
    </source>
</reference>
<sequence length="120" mass="13673">MLQEERRRFPRYHTPASFTAAGEFSSHGECCLKVIEMSIDGLRFVTEKDVSREAVFSLSFGVTNKRGDAARISALACIRWYVYNKEASLYTAGAQFLGLTQSDRELLKDFFETLEMRSGR</sequence>
<dbReference type="Proteomes" id="UP000285961">
    <property type="component" value="Unassembled WGS sequence"/>
</dbReference>
<name>A0A419EPM8_9BACT</name>
<proteinExistence type="predicted"/>
<evidence type="ECO:0000313" key="3">
    <source>
        <dbReference type="Proteomes" id="UP000285961"/>
    </source>
</evidence>
<comment type="caution">
    <text evidence="2">The sequence shown here is derived from an EMBL/GenBank/DDBJ whole genome shotgun (WGS) entry which is preliminary data.</text>
</comment>
<gene>
    <name evidence="2" type="ORF">C4532_18090</name>
</gene>
<dbReference type="InterPro" id="IPR009875">
    <property type="entry name" value="PilZ_domain"/>
</dbReference>
<evidence type="ECO:0000313" key="2">
    <source>
        <dbReference type="EMBL" id="RJP64973.1"/>
    </source>
</evidence>